<evidence type="ECO:0000256" key="2">
    <source>
        <dbReference type="ARBA" id="ARBA00022679"/>
    </source>
</evidence>
<dbReference type="Gene3D" id="3.90.470.20">
    <property type="entry name" value="4'-phosphopantetheinyl transferase domain"/>
    <property type="match status" value="1"/>
</dbReference>
<comment type="cofactor">
    <cofactor evidence="8">
        <name>Mg(2+)</name>
        <dbReference type="ChEBI" id="CHEBI:18420"/>
    </cofactor>
</comment>
<dbReference type="AlphaFoldDB" id="A0A9D1TKP2"/>
<dbReference type="NCBIfam" id="TIGR00516">
    <property type="entry name" value="acpS"/>
    <property type="match status" value="1"/>
</dbReference>
<dbReference type="GO" id="GO:0008897">
    <property type="term" value="F:holo-[acyl-carrier-protein] synthase activity"/>
    <property type="evidence" value="ECO:0007669"/>
    <property type="project" value="UniProtKB-UniRule"/>
</dbReference>
<evidence type="ECO:0000256" key="4">
    <source>
        <dbReference type="ARBA" id="ARBA00022832"/>
    </source>
</evidence>
<dbReference type="Pfam" id="PF01648">
    <property type="entry name" value="ACPS"/>
    <property type="match status" value="1"/>
</dbReference>
<keyword evidence="2 8" id="KW-0808">Transferase</keyword>
<dbReference type="InterPro" id="IPR008278">
    <property type="entry name" value="4-PPantetheinyl_Trfase_dom"/>
</dbReference>
<evidence type="ECO:0000256" key="7">
    <source>
        <dbReference type="ARBA" id="ARBA00023160"/>
    </source>
</evidence>
<evidence type="ECO:0000256" key="6">
    <source>
        <dbReference type="ARBA" id="ARBA00023098"/>
    </source>
</evidence>
<accession>A0A9D1TKP2</accession>
<dbReference type="GO" id="GO:0000287">
    <property type="term" value="F:magnesium ion binding"/>
    <property type="evidence" value="ECO:0007669"/>
    <property type="project" value="UniProtKB-UniRule"/>
</dbReference>
<feature type="domain" description="4'-phosphopantetheinyl transferase" evidence="9">
    <location>
        <begin position="4"/>
        <end position="111"/>
    </location>
</feature>
<keyword evidence="4 8" id="KW-0276">Fatty acid metabolism</keyword>
<dbReference type="InterPro" id="IPR004568">
    <property type="entry name" value="Ppantetheine-prot_Trfase_dom"/>
</dbReference>
<comment type="subcellular location">
    <subcellularLocation>
        <location evidence="8">Cytoplasm</location>
    </subcellularLocation>
</comment>
<comment type="function">
    <text evidence="8">Transfers the 4'-phosphopantetheine moiety from coenzyme A to a Ser of acyl-carrier-protein.</text>
</comment>
<reference evidence="10" key="1">
    <citation type="journal article" date="2021" name="PeerJ">
        <title>Extensive microbial diversity within the chicken gut microbiome revealed by metagenomics and culture.</title>
        <authorList>
            <person name="Gilroy R."/>
            <person name="Ravi A."/>
            <person name="Getino M."/>
            <person name="Pursley I."/>
            <person name="Horton D.L."/>
            <person name="Alikhan N.F."/>
            <person name="Baker D."/>
            <person name="Gharbi K."/>
            <person name="Hall N."/>
            <person name="Watson M."/>
            <person name="Adriaenssens E.M."/>
            <person name="Foster-Nyarko E."/>
            <person name="Jarju S."/>
            <person name="Secka A."/>
            <person name="Antonio M."/>
            <person name="Oren A."/>
            <person name="Chaudhuri R.R."/>
            <person name="La Ragione R."/>
            <person name="Hildebrand F."/>
            <person name="Pallen M.J."/>
        </authorList>
    </citation>
    <scope>NUCLEOTIDE SEQUENCE</scope>
    <source>
        <strain evidence="10">CHK169-2315</strain>
    </source>
</reference>
<keyword evidence="3 8" id="KW-0479">Metal-binding</keyword>
<feature type="binding site" evidence="8">
    <location>
        <position position="59"/>
    </location>
    <ligand>
        <name>Mg(2+)</name>
        <dbReference type="ChEBI" id="CHEBI:18420"/>
    </ligand>
</feature>
<keyword evidence="7 8" id="KW-0275">Fatty acid biosynthesis</keyword>
<proteinExistence type="inferred from homology"/>
<dbReference type="EC" id="2.7.8.7" evidence="8"/>
<keyword evidence="1 8" id="KW-0444">Lipid biosynthesis</keyword>
<evidence type="ECO:0000313" key="11">
    <source>
        <dbReference type="Proteomes" id="UP000823937"/>
    </source>
</evidence>
<reference evidence="10" key="2">
    <citation type="submission" date="2021-04" db="EMBL/GenBank/DDBJ databases">
        <authorList>
            <person name="Gilroy R."/>
        </authorList>
    </citation>
    <scope>NUCLEOTIDE SEQUENCE</scope>
    <source>
        <strain evidence="10">CHK169-2315</strain>
    </source>
</reference>
<dbReference type="NCBIfam" id="TIGR00556">
    <property type="entry name" value="pantethn_trn"/>
    <property type="match status" value="1"/>
</dbReference>
<evidence type="ECO:0000313" key="10">
    <source>
        <dbReference type="EMBL" id="HIV75400.1"/>
    </source>
</evidence>
<keyword evidence="8" id="KW-0963">Cytoplasm</keyword>
<dbReference type="GO" id="GO:0006633">
    <property type="term" value="P:fatty acid biosynthetic process"/>
    <property type="evidence" value="ECO:0007669"/>
    <property type="project" value="UniProtKB-UniRule"/>
</dbReference>
<feature type="binding site" evidence="8">
    <location>
        <position position="8"/>
    </location>
    <ligand>
        <name>Mg(2+)</name>
        <dbReference type="ChEBI" id="CHEBI:18420"/>
    </ligand>
</feature>
<name>A0A9D1TKP2_9BACI</name>
<keyword evidence="5 8" id="KW-0460">Magnesium</keyword>
<protein>
    <recommendedName>
        <fullName evidence="8">Holo-[acyl-carrier-protein] synthase</fullName>
        <shortName evidence="8">Holo-ACP synthase</shortName>
        <ecNumber evidence="8">2.7.8.7</ecNumber>
    </recommendedName>
    <alternativeName>
        <fullName evidence="8">4'-phosphopantetheinyl transferase AcpS</fullName>
    </alternativeName>
</protein>
<comment type="caution">
    <text evidence="10">The sequence shown here is derived from an EMBL/GenBank/DDBJ whole genome shotgun (WGS) entry which is preliminary data.</text>
</comment>
<keyword evidence="6 8" id="KW-0443">Lipid metabolism</keyword>
<dbReference type="SUPFAM" id="SSF56214">
    <property type="entry name" value="4'-phosphopantetheinyl transferase"/>
    <property type="match status" value="1"/>
</dbReference>
<evidence type="ECO:0000256" key="1">
    <source>
        <dbReference type="ARBA" id="ARBA00022516"/>
    </source>
</evidence>
<gene>
    <name evidence="8 10" type="primary">acpS</name>
    <name evidence="10" type="ORF">H9895_10000</name>
</gene>
<dbReference type="InterPro" id="IPR037143">
    <property type="entry name" value="4-PPantetheinyl_Trfase_dom_sf"/>
</dbReference>
<organism evidence="10 11">
    <name type="scientific">Candidatus Pseudogracilibacillus intestinigallinarum</name>
    <dbReference type="NCBI Taxonomy" id="2838742"/>
    <lineage>
        <taxon>Bacteria</taxon>
        <taxon>Bacillati</taxon>
        <taxon>Bacillota</taxon>
        <taxon>Bacilli</taxon>
        <taxon>Bacillales</taxon>
        <taxon>Bacillaceae</taxon>
        <taxon>Pseudogracilibacillus</taxon>
    </lineage>
</organism>
<evidence type="ECO:0000259" key="9">
    <source>
        <dbReference type="Pfam" id="PF01648"/>
    </source>
</evidence>
<evidence type="ECO:0000256" key="8">
    <source>
        <dbReference type="HAMAP-Rule" id="MF_00101"/>
    </source>
</evidence>
<sequence>MVKGIGIDIVEITRIKRAMDKNSRIVKRILTENEYIHYTTLPTERRKLEYVAGRFAAKEAYAKAAGTGLGKLSLQHIEILSNECGAPEMFVQDASYDIFLSISHSEHYAVAQVVLT</sequence>
<comment type="similarity">
    <text evidence="8">Belongs to the P-Pant transferase superfamily. AcpS family.</text>
</comment>
<comment type="catalytic activity">
    <reaction evidence="8">
        <text>apo-[ACP] + CoA = holo-[ACP] + adenosine 3',5'-bisphosphate + H(+)</text>
        <dbReference type="Rhea" id="RHEA:12068"/>
        <dbReference type="Rhea" id="RHEA-COMP:9685"/>
        <dbReference type="Rhea" id="RHEA-COMP:9690"/>
        <dbReference type="ChEBI" id="CHEBI:15378"/>
        <dbReference type="ChEBI" id="CHEBI:29999"/>
        <dbReference type="ChEBI" id="CHEBI:57287"/>
        <dbReference type="ChEBI" id="CHEBI:58343"/>
        <dbReference type="ChEBI" id="CHEBI:64479"/>
        <dbReference type="EC" id="2.7.8.7"/>
    </reaction>
</comment>
<evidence type="ECO:0000256" key="5">
    <source>
        <dbReference type="ARBA" id="ARBA00022842"/>
    </source>
</evidence>
<dbReference type="HAMAP" id="MF_00101">
    <property type="entry name" value="AcpS"/>
    <property type="match status" value="1"/>
</dbReference>
<dbReference type="GO" id="GO:0005737">
    <property type="term" value="C:cytoplasm"/>
    <property type="evidence" value="ECO:0007669"/>
    <property type="project" value="UniProtKB-SubCell"/>
</dbReference>
<evidence type="ECO:0000256" key="3">
    <source>
        <dbReference type="ARBA" id="ARBA00022723"/>
    </source>
</evidence>
<dbReference type="Proteomes" id="UP000823937">
    <property type="component" value="Unassembled WGS sequence"/>
</dbReference>
<dbReference type="EMBL" id="DXHX01000139">
    <property type="protein sequence ID" value="HIV75400.1"/>
    <property type="molecule type" value="Genomic_DNA"/>
</dbReference>
<dbReference type="InterPro" id="IPR002582">
    <property type="entry name" value="ACPS"/>
</dbReference>